<dbReference type="HOGENOM" id="CLU_134960_0_1_7"/>
<dbReference type="RefSeq" id="WP_012647205.1">
    <property type="nucleotide sequence ID" value="NC_011979.1"/>
</dbReference>
<dbReference type="Proteomes" id="UP000007721">
    <property type="component" value="Chromosome"/>
</dbReference>
<dbReference type="STRING" id="316067.Geob_2122"/>
<name>B9M8Y0_GEODF</name>
<evidence type="ECO:0000313" key="1">
    <source>
        <dbReference type="EMBL" id="ACM20476.1"/>
    </source>
</evidence>
<reference evidence="1 2" key="1">
    <citation type="submission" date="2009-01" db="EMBL/GenBank/DDBJ databases">
        <title>Complete sequence of Geobacter sp. FRC-32.</title>
        <authorList>
            <consortium name="US DOE Joint Genome Institute"/>
            <person name="Lucas S."/>
            <person name="Copeland A."/>
            <person name="Lapidus A."/>
            <person name="Glavina del Rio T."/>
            <person name="Dalin E."/>
            <person name="Tice H."/>
            <person name="Bruce D."/>
            <person name="Goodwin L."/>
            <person name="Pitluck S."/>
            <person name="Saunders E."/>
            <person name="Brettin T."/>
            <person name="Detter J.C."/>
            <person name="Han C."/>
            <person name="Larimer F."/>
            <person name="Land M."/>
            <person name="Hauser L."/>
            <person name="Kyrpides N."/>
            <person name="Ovchinnikova G."/>
            <person name="Kostka J."/>
            <person name="Richardson P."/>
        </authorList>
    </citation>
    <scope>NUCLEOTIDE SEQUENCE [LARGE SCALE GENOMIC DNA]</scope>
    <source>
        <strain evidence="2">DSM 22248 / JCM 15807 / FRC-32</strain>
    </source>
</reference>
<dbReference type="KEGG" id="geo:Geob_2122"/>
<gene>
    <name evidence="1" type="ordered locus">Geob_2122</name>
</gene>
<proteinExistence type="predicted"/>
<dbReference type="Pfam" id="PF13366">
    <property type="entry name" value="PDDEXK_3"/>
    <property type="match status" value="1"/>
</dbReference>
<accession>B9M8Y0</accession>
<dbReference type="eggNOG" id="COG0614">
    <property type="taxonomic scope" value="Bacteria"/>
</dbReference>
<keyword evidence="2" id="KW-1185">Reference proteome</keyword>
<dbReference type="EMBL" id="CP001390">
    <property type="protein sequence ID" value="ACM20476.1"/>
    <property type="molecule type" value="Genomic_DNA"/>
</dbReference>
<protein>
    <submittedName>
        <fullName evidence="1">PDDEXK_3 family protein</fullName>
    </submittedName>
</protein>
<dbReference type="AlphaFoldDB" id="B9M8Y0"/>
<dbReference type="InterPro" id="IPR026350">
    <property type="entry name" value="GxxExxY"/>
</dbReference>
<evidence type="ECO:0000313" key="2">
    <source>
        <dbReference type="Proteomes" id="UP000007721"/>
    </source>
</evidence>
<organism evidence="1 2">
    <name type="scientific">Geotalea daltonii (strain DSM 22248 / JCM 15807 / FRC-32)</name>
    <name type="common">Geobacter daltonii</name>
    <dbReference type="NCBI Taxonomy" id="316067"/>
    <lineage>
        <taxon>Bacteria</taxon>
        <taxon>Pseudomonadati</taxon>
        <taxon>Thermodesulfobacteriota</taxon>
        <taxon>Desulfuromonadia</taxon>
        <taxon>Geobacterales</taxon>
        <taxon>Geobacteraceae</taxon>
        <taxon>Geotalea</taxon>
    </lineage>
</organism>
<dbReference type="OrthoDB" id="9798792at2"/>
<dbReference type="NCBIfam" id="TIGR04256">
    <property type="entry name" value="GxxExxY"/>
    <property type="match status" value="1"/>
</dbReference>
<sequence>MPAVIFKDLSFQIMAAAFEVHNTLGFGFLENVYQRALLKELQLRGIPAESQKEMKVFYKDEEVGLYFPDIVVNDQIVIELKAVAALNRLHAAQVLNYLKGTGFKVGLLINFGKEKVESKRLIL</sequence>